<name>A0ABS7VTK3_9HYPH</name>
<evidence type="ECO:0000313" key="2">
    <source>
        <dbReference type="Proteomes" id="UP000704176"/>
    </source>
</evidence>
<sequence length="262" mass="30044">MAANTAIEWTKHTFNPWWGCTKVGPGCDRCYAETFDRRVGGDHWGAGMPRRLVKDWSKPRQWNREAAKTGERSWVFCASMADIFDNEVPDEWRERLWALVRECRNLNWQFVTKRVGNVKKMLPIDWELNFRHCGLIATVVNQDEADRDISKLTSLKPTVAWIGLSIEPQIGPIDLSPWIDSLDWIITGGESGHGARPFNPHWALSLIEQGRRAMVPVFVKQMGANPIDLKLIDRKGGNWDEWPDALAVRQMPRVSFPTDLPL</sequence>
<dbReference type="RefSeq" id="WP_224315649.1">
    <property type="nucleotide sequence ID" value="NZ_JAIRBM010000024.1"/>
</dbReference>
<keyword evidence="2" id="KW-1185">Reference proteome</keyword>
<protein>
    <submittedName>
        <fullName evidence="1">Phage Gp37/Gp68 family protein</fullName>
    </submittedName>
</protein>
<dbReference type="EMBL" id="JAIRBM010000024">
    <property type="protein sequence ID" value="MBZ6078896.1"/>
    <property type="molecule type" value="Genomic_DNA"/>
</dbReference>
<reference evidence="1 2" key="1">
    <citation type="submission" date="2021-09" db="EMBL/GenBank/DDBJ databases">
        <title>The complete genome sequence of a new microorganism.</title>
        <authorList>
            <person name="Zi Z."/>
        </authorList>
    </citation>
    <scope>NUCLEOTIDE SEQUENCE [LARGE SCALE GENOMIC DNA]</scope>
    <source>
        <strain evidence="1 2">WGZ8</strain>
    </source>
</reference>
<organism evidence="1 2">
    <name type="scientific">Microvirga puerhi</name>
    <dbReference type="NCBI Taxonomy" id="2876078"/>
    <lineage>
        <taxon>Bacteria</taxon>
        <taxon>Pseudomonadati</taxon>
        <taxon>Pseudomonadota</taxon>
        <taxon>Alphaproteobacteria</taxon>
        <taxon>Hyphomicrobiales</taxon>
        <taxon>Methylobacteriaceae</taxon>
        <taxon>Microvirga</taxon>
    </lineage>
</organism>
<comment type="caution">
    <text evidence="1">The sequence shown here is derived from an EMBL/GenBank/DDBJ whole genome shotgun (WGS) entry which is preliminary data.</text>
</comment>
<evidence type="ECO:0000313" key="1">
    <source>
        <dbReference type="EMBL" id="MBZ6078896.1"/>
    </source>
</evidence>
<dbReference type="Proteomes" id="UP000704176">
    <property type="component" value="Unassembled WGS sequence"/>
</dbReference>
<dbReference type="InterPro" id="IPR011101">
    <property type="entry name" value="DUF5131"/>
</dbReference>
<proteinExistence type="predicted"/>
<gene>
    <name evidence="1" type="ORF">K9B37_21805</name>
</gene>
<accession>A0ABS7VTK3</accession>
<dbReference type="Pfam" id="PF07505">
    <property type="entry name" value="DUF5131"/>
    <property type="match status" value="1"/>
</dbReference>